<keyword evidence="1" id="KW-0812">Transmembrane</keyword>
<keyword evidence="1" id="KW-1133">Transmembrane helix</keyword>
<keyword evidence="1" id="KW-0472">Membrane</keyword>
<accession>A0A930VIL5</accession>
<reference evidence="2" key="1">
    <citation type="submission" date="2020-11" db="EMBL/GenBank/DDBJ databases">
        <title>Nocardioides cynanchi sp. nov., isolated from soil of rhizosphere of Cynanchum wilfordii.</title>
        <authorList>
            <person name="Lee J.-S."/>
            <person name="Suh M.K."/>
            <person name="Kim J.-S."/>
        </authorList>
    </citation>
    <scope>NUCLEOTIDE SEQUENCE</scope>
    <source>
        <strain evidence="2">KCTC 19276</strain>
    </source>
</reference>
<dbReference type="InterPro" id="IPR009732">
    <property type="entry name" value="DUF1304"/>
</dbReference>
<name>A0A930VIL5_9ACTN</name>
<sequence>MNAVTQVAALVGALAYLGAAPVEMFFFDRPWARRFLHVELARPESLDDVRMWSFCIGARNAIAGAGTIAGLLLYWNGRQTVGEAVVLTSCVYLLLASLAMGVADARGLWRPRGGSAMGTVASSVPPLVALAAAVL</sequence>
<gene>
    <name evidence="2" type="ORF">ISU10_06290</name>
</gene>
<proteinExistence type="predicted"/>
<evidence type="ECO:0000313" key="3">
    <source>
        <dbReference type="Proteomes" id="UP000660668"/>
    </source>
</evidence>
<protein>
    <submittedName>
        <fullName evidence="2">DUF1304 family protein</fullName>
    </submittedName>
</protein>
<dbReference type="RefSeq" id="WP_194695520.1">
    <property type="nucleotide sequence ID" value="NZ_JADKPO010000006.1"/>
</dbReference>
<dbReference type="Pfam" id="PF06993">
    <property type="entry name" value="DUF1304"/>
    <property type="match status" value="1"/>
</dbReference>
<comment type="caution">
    <text evidence="2">The sequence shown here is derived from an EMBL/GenBank/DDBJ whole genome shotgun (WGS) entry which is preliminary data.</text>
</comment>
<evidence type="ECO:0000313" key="2">
    <source>
        <dbReference type="EMBL" id="MBF4767373.1"/>
    </source>
</evidence>
<dbReference type="EMBL" id="JADKPO010000006">
    <property type="protein sequence ID" value="MBF4767373.1"/>
    <property type="molecule type" value="Genomic_DNA"/>
</dbReference>
<evidence type="ECO:0000256" key="1">
    <source>
        <dbReference type="SAM" id="Phobius"/>
    </source>
</evidence>
<dbReference type="AlphaFoldDB" id="A0A930VIL5"/>
<feature type="transmembrane region" description="Helical" evidence="1">
    <location>
        <begin position="51"/>
        <end position="75"/>
    </location>
</feature>
<dbReference type="Proteomes" id="UP000660668">
    <property type="component" value="Unassembled WGS sequence"/>
</dbReference>
<feature type="transmembrane region" description="Helical" evidence="1">
    <location>
        <begin position="84"/>
        <end position="103"/>
    </location>
</feature>
<keyword evidence="3" id="KW-1185">Reference proteome</keyword>
<organism evidence="2 3">
    <name type="scientific">Nocardioides agariphilus</name>
    <dbReference type="NCBI Taxonomy" id="433664"/>
    <lineage>
        <taxon>Bacteria</taxon>
        <taxon>Bacillati</taxon>
        <taxon>Actinomycetota</taxon>
        <taxon>Actinomycetes</taxon>
        <taxon>Propionibacteriales</taxon>
        <taxon>Nocardioidaceae</taxon>
        <taxon>Nocardioides</taxon>
    </lineage>
</organism>